<evidence type="ECO:0000313" key="3">
    <source>
        <dbReference type="EMBL" id="TBU28111.1"/>
    </source>
</evidence>
<dbReference type="EMBL" id="ML143425">
    <property type="protein sequence ID" value="TBU28111.1"/>
    <property type="molecule type" value="Genomic_DNA"/>
</dbReference>
<accession>A0A4Q9MPI4</accession>
<dbReference type="Proteomes" id="UP000292957">
    <property type="component" value="Unassembled WGS sequence"/>
</dbReference>
<evidence type="ECO:0000256" key="1">
    <source>
        <dbReference type="SAM" id="MobiDB-lite"/>
    </source>
</evidence>
<gene>
    <name evidence="3" type="ORF">BD311DRAFT_355538</name>
</gene>
<feature type="compositionally biased region" description="Basic and acidic residues" evidence="1">
    <location>
        <begin position="273"/>
        <end position="282"/>
    </location>
</feature>
<dbReference type="AlphaFoldDB" id="A0A4Q9MPI4"/>
<proteinExistence type="predicted"/>
<feature type="region of interest" description="Disordered" evidence="1">
    <location>
        <begin position="186"/>
        <end position="211"/>
    </location>
</feature>
<keyword evidence="2" id="KW-0812">Transmembrane</keyword>
<feature type="transmembrane region" description="Helical" evidence="2">
    <location>
        <begin position="31"/>
        <end position="51"/>
    </location>
</feature>
<reference evidence="3" key="1">
    <citation type="submission" date="2019-01" db="EMBL/GenBank/DDBJ databases">
        <title>Draft genome sequences of three monokaryotic isolates of the white-rot basidiomycete fungus Dichomitus squalens.</title>
        <authorList>
            <consortium name="DOE Joint Genome Institute"/>
            <person name="Lopez S.C."/>
            <person name="Andreopoulos B."/>
            <person name="Pangilinan J."/>
            <person name="Lipzen A."/>
            <person name="Riley R."/>
            <person name="Ahrendt S."/>
            <person name="Ng V."/>
            <person name="Barry K."/>
            <person name="Daum C."/>
            <person name="Grigoriev I.V."/>
            <person name="Hilden K.S."/>
            <person name="Makela M.R."/>
            <person name="de Vries R.P."/>
        </authorList>
    </citation>
    <scope>NUCLEOTIDE SEQUENCE [LARGE SCALE GENOMIC DNA]</scope>
    <source>
        <strain evidence="3">OM18370.1</strain>
    </source>
</reference>
<evidence type="ECO:0000256" key="2">
    <source>
        <dbReference type="SAM" id="Phobius"/>
    </source>
</evidence>
<protein>
    <submittedName>
        <fullName evidence="3">Uncharacterized protein</fullName>
    </submittedName>
</protein>
<sequence>MSSTTSAAPSSSSTGTAGGSGSFLRAGGSTLILAFLAIGLFAGGLLVMFSMRRYVVRNSRRMQARNATSGPLWPWDDTQLGPPPTLLMSIGVRMRRLDDFGKKPELWDISTARSRSKEGDWGRIMPIAARPVYDDRFLSSPYTLGQHTAASGQHPSASTSTSLASPPGYLFPFRIGLRDTRAQIASLRPFRPRHRPDDDAPPSGEADGMPSRVAERVPACVEVALAIALPAQAPCQEGRVPLYALGVTNARWSGESLDPVEDTSESPSGSARTDSDDTARVS</sequence>
<keyword evidence="2" id="KW-1133">Transmembrane helix</keyword>
<organism evidence="3">
    <name type="scientific">Dichomitus squalens</name>
    <dbReference type="NCBI Taxonomy" id="114155"/>
    <lineage>
        <taxon>Eukaryota</taxon>
        <taxon>Fungi</taxon>
        <taxon>Dikarya</taxon>
        <taxon>Basidiomycota</taxon>
        <taxon>Agaricomycotina</taxon>
        <taxon>Agaricomycetes</taxon>
        <taxon>Polyporales</taxon>
        <taxon>Polyporaceae</taxon>
        <taxon>Dichomitus</taxon>
    </lineage>
</organism>
<keyword evidence="2" id="KW-0472">Membrane</keyword>
<feature type="region of interest" description="Disordered" evidence="1">
    <location>
        <begin position="253"/>
        <end position="282"/>
    </location>
</feature>
<name>A0A4Q9MPI4_9APHY</name>
<dbReference type="OrthoDB" id="2755869at2759"/>